<feature type="transmembrane region" description="Helical" evidence="1">
    <location>
        <begin position="119"/>
        <end position="146"/>
    </location>
</feature>
<sequence length="203" mass="22760">MWFKKQISPLLQFVFSRKYPQKIPNIGYLDSENPGVNWGLIQPLHLSDFILMEENFTNQSETPQTLTLERPALGFLMETARWGKFMAIVSFVGLGLLVLLGIFYSAFISSLAGGELDELPASISGAVGLVYVLMAVLFFFPVLYLYRFSVKIQSSIRSKTTEEFTHALSNLKSLFKFMGIYTVVILAIYALVLFGVMLGAAFI</sequence>
<evidence type="ECO:0000313" key="3">
    <source>
        <dbReference type="Proteomes" id="UP000294535"/>
    </source>
</evidence>
<gene>
    <name evidence="2" type="ORF">DFQ04_0016</name>
</gene>
<keyword evidence="1" id="KW-0812">Transmembrane</keyword>
<keyword evidence="3" id="KW-1185">Reference proteome</keyword>
<keyword evidence="1" id="KW-1133">Transmembrane helix</keyword>
<name>A0A4R6T584_9BACT</name>
<evidence type="ECO:0000313" key="2">
    <source>
        <dbReference type="EMBL" id="TDQ18218.1"/>
    </source>
</evidence>
<organism evidence="2 3">
    <name type="scientific">Algoriphagus boseongensis</name>
    <dbReference type="NCBI Taxonomy" id="1442587"/>
    <lineage>
        <taxon>Bacteria</taxon>
        <taxon>Pseudomonadati</taxon>
        <taxon>Bacteroidota</taxon>
        <taxon>Cytophagia</taxon>
        <taxon>Cytophagales</taxon>
        <taxon>Cyclobacteriaceae</taxon>
        <taxon>Algoriphagus</taxon>
    </lineage>
</organism>
<dbReference type="EMBL" id="SNYF01000005">
    <property type="protein sequence ID" value="TDQ18218.1"/>
    <property type="molecule type" value="Genomic_DNA"/>
</dbReference>
<feature type="transmembrane region" description="Helical" evidence="1">
    <location>
        <begin position="178"/>
        <end position="202"/>
    </location>
</feature>
<protein>
    <submittedName>
        <fullName evidence="2">Uncharacterized protein</fullName>
    </submittedName>
</protein>
<feature type="transmembrane region" description="Helical" evidence="1">
    <location>
        <begin position="85"/>
        <end position="107"/>
    </location>
</feature>
<evidence type="ECO:0000256" key="1">
    <source>
        <dbReference type="SAM" id="Phobius"/>
    </source>
</evidence>
<dbReference type="AlphaFoldDB" id="A0A4R6T584"/>
<keyword evidence="1" id="KW-0472">Membrane</keyword>
<proteinExistence type="predicted"/>
<comment type="caution">
    <text evidence="2">The sequence shown here is derived from an EMBL/GenBank/DDBJ whole genome shotgun (WGS) entry which is preliminary data.</text>
</comment>
<reference evidence="2 3" key="1">
    <citation type="submission" date="2019-03" db="EMBL/GenBank/DDBJ databases">
        <title>Genomic Encyclopedia of Type Strains, Phase III (KMG-III): the genomes of soil and plant-associated and newly described type strains.</title>
        <authorList>
            <person name="Whitman W."/>
        </authorList>
    </citation>
    <scope>NUCLEOTIDE SEQUENCE [LARGE SCALE GENOMIC DNA]</scope>
    <source>
        <strain evidence="2 3">CECT 8446</strain>
    </source>
</reference>
<dbReference type="Proteomes" id="UP000294535">
    <property type="component" value="Unassembled WGS sequence"/>
</dbReference>
<accession>A0A4R6T584</accession>